<name>A0A8S5UAT4_9CAUD</name>
<protein>
    <submittedName>
        <fullName evidence="1">Uncharacterized protein</fullName>
    </submittedName>
</protein>
<organism evidence="1">
    <name type="scientific">Caudovirales sp. ctCVG11</name>
    <dbReference type="NCBI Taxonomy" id="2825759"/>
    <lineage>
        <taxon>Viruses</taxon>
        <taxon>Duplodnaviria</taxon>
        <taxon>Heunggongvirae</taxon>
        <taxon>Uroviricota</taxon>
        <taxon>Caudoviricetes</taxon>
    </lineage>
</organism>
<dbReference type="EMBL" id="BK016055">
    <property type="protein sequence ID" value="DAF91498.1"/>
    <property type="molecule type" value="Genomic_DNA"/>
</dbReference>
<reference evidence="1" key="1">
    <citation type="journal article" date="2021" name="Proc. Natl. Acad. Sci. U.S.A.">
        <title>A Catalog of Tens of Thousands of Viruses from Human Metagenomes Reveals Hidden Associations with Chronic Diseases.</title>
        <authorList>
            <person name="Tisza M.J."/>
            <person name="Buck C.B."/>
        </authorList>
    </citation>
    <scope>NUCLEOTIDE SEQUENCE</scope>
    <source>
        <strain evidence="1">CtCVG11</strain>
    </source>
</reference>
<evidence type="ECO:0000313" key="1">
    <source>
        <dbReference type="EMBL" id="DAF91498.1"/>
    </source>
</evidence>
<accession>A0A8S5UAT4</accession>
<proteinExistence type="predicted"/>
<sequence length="189" mass="21859">MDAFYTENIVTEKYGYNMTINLYQDIDAPNPFDEFDTLGTLETFTSATEYRERIEQFDKERSIFVEGSTLRTEYVIYASRASIRTAYNVKRLTNKTLAKAFDCLMSERAIYENWLNSGVTGYIVTDDETGEEIDSCWGFYDDDNDEHALEEAREAAENYRRPIPAWAKNWKLLPGLTAEQVGNPFLRVA</sequence>